<organism evidence="1 2">
    <name type="scientific">Bradyrhizobium jicamae</name>
    <dbReference type="NCBI Taxonomy" id="280332"/>
    <lineage>
        <taxon>Bacteria</taxon>
        <taxon>Pseudomonadati</taxon>
        <taxon>Pseudomonadota</taxon>
        <taxon>Alphaproteobacteria</taxon>
        <taxon>Hyphomicrobiales</taxon>
        <taxon>Nitrobacteraceae</taxon>
        <taxon>Bradyrhizobium</taxon>
    </lineage>
</organism>
<protein>
    <submittedName>
        <fullName evidence="1">DUF2735 domain-containing protein</fullName>
    </submittedName>
</protein>
<sequence length="66" mass="7076">MMNTGLEQGSAKIYQFPAGGRAALGGRRYGEVQTAPELAAHVEVSSCSESWYHQAAIDDAKPGRDH</sequence>
<proteinExistence type="predicted"/>
<keyword evidence="2" id="KW-1185">Reference proteome</keyword>
<reference evidence="2" key="1">
    <citation type="journal article" date="2021" name="ISME J.">
        <title>Evolutionary origin and ecological implication of a unique nif island in free-living Bradyrhizobium lineages.</title>
        <authorList>
            <person name="Tao J."/>
        </authorList>
    </citation>
    <scope>NUCLEOTIDE SEQUENCE [LARGE SCALE GENOMIC DNA]</scope>
    <source>
        <strain evidence="2">SZCCT0434</strain>
    </source>
</reference>
<evidence type="ECO:0000313" key="1">
    <source>
        <dbReference type="EMBL" id="MBR0796723.1"/>
    </source>
</evidence>
<evidence type="ECO:0000313" key="2">
    <source>
        <dbReference type="Proteomes" id="UP001315278"/>
    </source>
</evidence>
<dbReference type="Pfam" id="PF10931">
    <property type="entry name" value="DUF2735"/>
    <property type="match status" value="1"/>
</dbReference>
<dbReference type="Proteomes" id="UP001315278">
    <property type="component" value="Unassembled WGS sequence"/>
</dbReference>
<accession>A0ABS5FIV9</accession>
<name>A0ABS5FIV9_9BRAD</name>
<dbReference type="InterPro" id="IPR021232">
    <property type="entry name" value="DUF2735"/>
</dbReference>
<comment type="caution">
    <text evidence="1">The sequence shown here is derived from an EMBL/GenBank/DDBJ whole genome shotgun (WGS) entry which is preliminary data.</text>
</comment>
<gene>
    <name evidence="1" type="ORF">JQ615_15110</name>
</gene>
<dbReference type="EMBL" id="JAFCJH010000013">
    <property type="protein sequence ID" value="MBR0796723.1"/>
    <property type="molecule type" value="Genomic_DNA"/>
</dbReference>